<keyword evidence="1" id="KW-0175">Coiled coil</keyword>
<evidence type="ECO:0000256" key="1">
    <source>
        <dbReference type="SAM" id="Coils"/>
    </source>
</evidence>
<protein>
    <submittedName>
        <fullName evidence="2">Uncharacterized protein</fullName>
    </submittedName>
</protein>
<proteinExistence type="predicted"/>
<gene>
    <name evidence="2" type="ORF">SAMN04488026_106814</name>
</gene>
<evidence type="ECO:0000313" key="3">
    <source>
        <dbReference type="Proteomes" id="UP000199382"/>
    </source>
</evidence>
<dbReference type="AlphaFoldDB" id="A0A1G9HFN3"/>
<dbReference type="OrthoDB" id="7744760at2"/>
<dbReference type="STRING" id="571298.SAMN04488026_106814"/>
<evidence type="ECO:0000313" key="2">
    <source>
        <dbReference type="EMBL" id="SDL11524.1"/>
    </source>
</evidence>
<dbReference type="EMBL" id="FNEK01000068">
    <property type="protein sequence ID" value="SDL11524.1"/>
    <property type="molecule type" value="Genomic_DNA"/>
</dbReference>
<sequence>MALKKTIARLNEYRDRLKNKEVDQIKVGHVEKIIAKLEAKDAELLQRLEEAKKPEKKERLKAKQKIVRNQIARARWLRKQIKKSS</sequence>
<name>A0A1G9HFN3_9RHOB</name>
<accession>A0A1G9HFN3</accession>
<dbReference type="Proteomes" id="UP000199382">
    <property type="component" value="Unassembled WGS sequence"/>
</dbReference>
<reference evidence="2 3" key="1">
    <citation type="submission" date="2016-10" db="EMBL/GenBank/DDBJ databases">
        <authorList>
            <person name="de Groot N.N."/>
        </authorList>
    </citation>
    <scope>NUCLEOTIDE SEQUENCE [LARGE SCALE GENOMIC DNA]</scope>
    <source>
        <strain evidence="2 3">DSM 25294</strain>
    </source>
</reference>
<dbReference type="RefSeq" id="WP_093162569.1">
    <property type="nucleotide sequence ID" value="NZ_FNEK01000068.1"/>
</dbReference>
<keyword evidence="3" id="KW-1185">Reference proteome</keyword>
<organism evidence="2 3">
    <name type="scientific">Aliiruegeria lutimaris</name>
    <dbReference type="NCBI Taxonomy" id="571298"/>
    <lineage>
        <taxon>Bacteria</taxon>
        <taxon>Pseudomonadati</taxon>
        <taxon>Pseudomonadota</taxon>
        <taxon>Alphaproteobacteria</taxon>
        <taxon>Rhodobacterales</taxon>
        <taxon>Roseobacteraceae</taxon>
        <taxon>Aliiruegeria</taxon>
    </lineage>
</organism>
<feature type="coiled-coil region" evidence="1">
    <location>
        <begin position="3"/>
        <end position="65"/>
    </location>
</feature>